<sequence length="54" mass="6523">MINNHAEKIERLNELKRKYGSQTYVASKPKRKRLVFRGYLDRWMKHFLTKSPAS</sequence>
<protein>
    <submittedName>
        <fullName evidence="1">Uncharacterized protein</fullName>
    </submittedName>
</protein>
<keyword evidence="2" id="KW-1185">Reference proteome</keyword>
<dbReference type="EMBL" id="JAHLZF010000009">
    <property type="protein sequence ID" value="MBU6080894.1"/>
    <property type="molecule type" value="Genomic_DNA"/>
</dbReference>
<gene>
    <name evidence="1" type="ORF">KQ486_07670</name>
</gene>
<dbReference type="Proteomes" id="UP000812672">
    <property type="component" value="Unassembled WGS sequence"/>
</dbReference>
<proteinExistence type="predicted"/>
<evidence type="ECO:0000313" key="2">
    <source>
        <dbReference type="Proteomes" id="UP000812672"/>
    </source>
</evidence>
<dbReference type="RefSeq" id="WP_186278589.1">
    <property type="nucleotide sequence ID" value="NZ_CAUPKR010000025.1"/>
</dbReference>
<reference evidence="1 2" key="1">
    <citation type="journal article" date="2011" name="Int. J. Syst. Evol. Microbiol.">
        <title>Allobacillus halotolerans gen. nov., sp. nov. isolated from shrimp paste.</title>
        <authorList>
            <person name="Sheu S.Y."/>
            <person name="Arun A.B."/>
            <person name="Jiang S.R."/>
            <person name="Young C.C."/>
            <person name="Chen W.M."/>
        </authorList>
    </citation>
    <scope>NUCLEOTIDE SEQUENCE [LARGE SCALE GENOMIC DNA]</scope>
    <source>
        <strain evidence="1 2">LMG 24826</strain>
    </source>
</reference>
<accession>A0ABS6GP33</accession>
<comment type="caution">
    <text evidence="1">The sequence shown here is derived from an EMBL/GenBank/DDBJ whole genome shotgun (WGS) entry which is preliminary data.</text>
</comment>
<name>A0ABS6GP33_9BACI</name>
<organism evidence="1 2">
    <name type="scientific">Allobacillus halotolerans</name>
    <dbReference type="NCBI Taxonomy" id="570278"/>
    <lineage>
        <taxon>Bacteria</taxon>
        <taxon>Bacillati</taxon>
        <taxon>Bacillota</taxon>
        <taxon>Bacilli</taxon>
        <taxon>Bacillales</taxon>
        <taxon>Bacillaceae</taxon>
        <taxon>Allobacillus</taxon>
    </lineage>
</organism>
<evidence type="ECO:0000313" key="1">
    <source>
        <dbReference type="EMBL" id="MBU6080894.1"/>
    </source>
</evidence>